<accession>A0A397I8J6</accession>
<gene>
    <name evidence="2" type="ORF">Glove_283g38</name>
</gene>
<reference evidence="2 3" key="1">
    <citation type="submission" date="2018-08" db="EMBL/GenBank/DDBJ databases">
        <title>Genome and evolution of the arbuscular mycorrhizal fungus Diversispora epigaea (formerly Glomus versiforme) and its bacterial endosymbionts.</title>
        <authorList>
            <person name="Sun X."/>
            <person name="Fei Z."/>
            <person name="Harrison M."/>
        </authorList>
    </citation>
    <scope>NUCLEOTIDE SEQUENCE [LARGE SCALE GENOMIC DNA]</scope>
    <source>
        <strain evidence="2 3">IT104</strain>
    </source>
</reference>
<proteinExistence type="predicted"/>
<dbReference type="OrthoDB" id="2421250at2759"/>
<dbReference type="EMBL" id="PQFF01000259">
    <property type="protein sequence ID" value="RHZ69463.1"/>
    <property type="molecule type" value="Genomic_DNA"/>
</dbReference>
<evidence type="ECO:0000313" key="3">
    <source>
        <dbReference type="Proteomes" id="UP000266861"/>
    </source>
</evidence>
<sequence length="239" mass="28219">MKRERTPSPSENKDSPRKRINVGEKKSVFTQTDGSETYHMLYEIKRNKAADYKSRCERALGKNKRMERIADSLEAFLCYAEATYNQHESYKAGQHYAAFMNPETYFDDVYKRLKAQPPKLIGMFKYLHATTIKLYYDRERERCTRLLEEYHETFLKKLGEDLSEGVEILEEYNGRVDSVTEDLNFCSDKIYNLILLFEAAKEYTGNQDLDIDNFLEARTYAQDQLNSWRIKKEVKPVAF</sequence>
<feature type="region of interest" description="Disordered" evidence="1">
    <location>
        <begin position="1"/>
        <end position="28"/>
    </location>
</feature>
<keyword evidence="3" id="KW-1185">Reference proteome</keyword>
<dbReference type="Proteomes" id="UP000266861">
    <property type="component" value="Unassembled WGS sequence"/>
</dbReference>
<evidence type="ECO:0000256" key="1">
    <source>
        <dbReference type="SAM" id="MobiDB-lite"/>
    </source>
</evidence>
<protein>
    <submittedName>
        <fullName evidence="2">Uncharacterized protein</fullName>
    </submittedName>
</protein>
<evidence type="ECO:0000313" key="2">
    <source>
        <dbReference type="EMBL" id="RHZ69463.1"/>
    </source>
</evidence>
<feature type="compositionally biased region" description="Basic and acidic residues" evidence="1">
    <location>
        <begin position="1"/>
        <end position="27"/>
    </location>
</feature>
<comment type="caution">
    <text evidence="2">The sequence shown here is derived from an EMBL/GenBank/DDBJ whole genome shotgun (WGS) entry which is preliminary data.</text>
</comment>
<dbReference type="AlphaFoldDB" id="A0A397I8J6"/>
<organism evidence="2 3">
    <name type="scientific">Diversispora epigaea</name>
    <dbReference type="NCBI Taxonomy" id="1348612"/>
    <lineage>
        <taxon>Eukaryota</taxon>
        <taxon>Fungi</taxon>
        <taxon>Fungi incertae sedis</taxon>
        <taxon>Mucoromycota</taxon>
        <taxon>Glomeromycotina</taxon>
        <taxon>Glomeromycetes</taxon>
        <taxon>Diversisporales</taxon>
        <taxon>Diversisporaceae</taxon>
        <taxon>Diversispora</taxon>
    </lineage>
</organism>
<name>A0A397I8J6_9GLOM</name>